<accession>A0A098VPE0</accession>
<protein>
    <submittedName>
        <fullName evidence="2">Uncharacterized protein</fullName>
    </submittedName>
</protein>
<dbReference type="GeneID" id="25260294"/>
<reference evidence="2 3" key="1">
    <citation type="submission" date="2014-04" db="EMBL/GenBank/DDBJ databases">
        <title>A new species of microsporidia sheds light on the evolution of extreme parasitism.</title>
        <authorList>
            <person name="Haag K.L."/>
            <person name="James T.Y."/>
            <person name="Larsson R."/>
            <person name="Schaer T.M."/>
            <person name="Refardt D."/>
            <person name="Pombert J.-F."/>
            <person name="Ebert D."/>
        </authorList>
    </citation>
    <scope>NUCLEOTIDE SEQUENCE [LARGE SCALE GENOMIC DNA]</scope>
    <source>
        <strain evidence="2 3">UGP3</strain>
        <tissue evidence="2">Spores</tissue>
    </source>
</reference>
<gene>
    <name evidence="2" type="ORF">DI09_54p170</name>
</gene>
<keyword evidence="3" id="KW-1185">Reference proteome</keyword>
<dbReference type="EMBL" id="JMKJ01000499">
    <property type="protein sequence ID" value="KGG50825.1"/>
    <property type="molecule type" value="Genomic_DNA"/>
</dbReference>
<feature type="coiled-coil region" evidence="1">
    <location>
        <begin position="111"/>
        <end position="145"/>
    </location>
</feature>
<keyword evidence="1" id="KW-0175">Coiled coil</keyword>
<dbReference type="Proteomes" id="UP000029725">
    <property type="component" value="Unassembled WGS sequence"/>
</dbReference>
<sequence length="160" mass="18050">MSSSPAGVRARDIDPFSPDSSMLFLNPSSMLSQIAEISSEIRSELAEAGSLFNDFFIQKRQSLSSELSSYSQILSENSGSIEQFKEQFRICSAQKKKIHKGILSCHLRLELENEQSEVSIAIQSIDELTEQKNKISQHLSEIHKKIDEVSIKLKKERECS</sequence>
<evidence type="ECO:0000256" key="1">
    <source>
        <dbReference type="SAM" id="Coils"/>
    </source>
</evidence>
<dbReference type="VEuPathDB" id="MicrosporidiaDB:DI09_54p170"/>
<organism evidence="2 3">
    <name type="scientific">Mitosporidium daphniae</name>
    <dbReference type="NCBI Taxonomy" id="1485682"/>
    <lineage>
        <taxon>Eukaryota</taxon>
        <taxon>Fungi</taxon>
        <taxon>Fungi incertae sedis</taxon>
        <taxon>Microsporidia</taxon>
        <taxon>Mitosporidium</taxon>
    </lineage>
</organism>
<dbReference type="HOGENOM" id="CLU_1652576_0_0_1"/>
<comment type="caution">
    <text evidence="2">The sequence shown here is derived from an EMBL/GenBank/DDBJ whole genome shotgun (WGS) entry which is preliminary data.</text>
</comment>
<proteinExistence type="predicted"/>
<dbReference type="AlphaFoldDB" id="A0A098VPE0"/>
<evidence type="ECO:0000313" key="2">
    <source>
        <dbReference type="EMBL" id="KGG50825.1"/>
    </source>
</evidence>
<dbReference type="RefSeq" id="XP_013237252.1">
    <property type="nucleotide sequence ID" value="XM_013381798.1"/>
</dbReference>
<evidence type="ECO:0000313" key="3">
    <source>
        <dbReference type="Proteomes" id="UP000029725"/>
    </source>
</evidence>
<name>A0A098VPE0_9MICR</name>